<dbReference type="OrthoDB" id="74680at2759"/>
<dbReference type="PANTHER" id="PTHR35923:SF2">
    <property type="entry name" value="ENDOGLUCANASE"/>
    <property type="match status" value="1"/>
</dbReference>
<dbReference type="Gene3D" id="3.20.20.80">
    <property type="entry name" value="Glycosidases"/>
    <property type="match status" value="1"/>
</dbReference>
<evidence type="ECO:0000256" key="8">
    <source>
        <dbReference type="SAM" id="MobiDB-lite"/>
    </source>
</evidence>
<evidence type="ECO:0000256" key="3">
    <source>
        <dbReference type="ARBA" id="ARBA00023001"/>
    </source>
</evidence>
<organism evidence="12 13">
    <name type="scientific">Aphanomyces stellatus</name>
    <dbReference type="NCBI Taxonomy" id="120398"/>
    <lineage>
        <taxon>Eukaryota</taxon>
        <taxon>Sar</taxon>
        <taxon>Stramenopiles</taxon>
        <taxon>Oomycota</taxon>
        <taxon>Saprolegniomycetes</taxon>
        <taxon>Saprolegniales</taxon>
        <taxon>Verrucalvaceae</taxon>
        <taxon>Aphanomyces</taxon>
    </lineage>
</organism>
<feature type="region of interest" description="Disordered" evidence="8">
    <location>
        <begin position="137"/>
        <end position="157"/>
    </location>
</feature>
<evidence type="ECO:0000313" key="11">
    <source>
        <dbReference type="EMBL" id="KAF0692560.1"/>
    </source>
</evidence>
<dbReference type="AlphaFoldDB" id="A0A485L641"/>
<dbReference type="InterPro" id="IPR001547">
    <property type="entry name" value="Glyco_hydro_5"/>
</dbReference>
<feature type="domain" description="Glycoside hydrolase family 5" evidence="10">
    <location>
        <begin position="186"/>
        <end position="524"/>
    </location>
</feature>
<dbReference type="EMBL" id="CAADRA010005890">
    <property type="protein sequence ID" value="VFT93148.1"/>
    <property type="molecule type" value="Genomic_DNA"/>
</dbReference>
<gene>
    <name evidence="12" type="primary">Aste57867_16372</name>
    <name evidence="11" type="ORF">As57867_016315</name>
    <name evidence="12" type="ORF">ASTE57867_16372</name>
</gene>
<dbReference type="GO" id="GO:0030245">
    <property type="term" value="P:cellulose catabolic process"/>
    <property type="evidence" value="ECO:0007669"/>
    <property type="project" value="UniProtKB-KW"/>
</dbReference>
<evidence type="ECO:0000313" key="13">
    <source>
        <dbReference type="Proteomes" id="UP000332933"/>
    </source>
</evidence>
<keyword evidence="2 7" id="KW-0378">Hydrolase</keyword>
<dbReference type="PANTHER" id="PTHR35923">
    <property type="entry name" value="MAJOR EXTRACELLULAR ENDOGLUCANASE"/>
    <property type="match status" value="1"/>
</dbReference>
<name>A0A485L641_9STRA</name>
<accession>A0A485L641</accession>
<protein>
    <submittedName>
        <fullName evidence="12">Aste57867_16372 protein</fullName>
    </submittedName>
</protein>
<dbReference type="InterPro" id="IPR018087">
    <property type="entry name" value="Glyco_hydro_5_CS"/>
</dbReference>
<dbReference type="Pfam" id="PF00150">
    <property type="entry name" value="Cellulase"/>
    <property type="match status" value="1"/>
</dbReference>
<comment type="similarity">
    <text evidence="1 7">Belongs to the glycosyl hydrolase 5 (cellulase A) family.</text>
</comment>
<keyword evidence="3" id="KW-0136">Cellulose degradation</keyword>
<feature type="region of interest" description="Disordered" evidence="8">
    <location>
        <begin position="62"/>
        <end position="110"/>
    </location>
</feature>
<evidence type="ECO:0000256" key="7">
    <source>
        <dbReference type="RuleBase" id="RU361153"/>
    </source>
</evidence>
<feature type="compositionally biased region" description="Polar residues" evidence="8">
    <location>
        <begin position="141"/>
        <end position="153"/>
    </location>
</feature>
<keyword evidence="9" id="KW-0812">Transmembrane</keyword>
<keyword evidence="9" id="KW-0472">Membrane</keyword>
<evidence type="ECO:0000259" key="10">
    <source>
        <dbReference type="Pfam" id="PF00150"/>
    </source>
</evidence>
<keyword evidence="6" id="KW-0624">Polysaccharide degradation</keyword>
<reference evidence="11" key="2">
    <citation type="submission" date="2019-06" db="EMBL/GenBank/DDBJ databases">
        <title>Genomics analysis of Aphanomyces spp. identifies a new class of oomycete effector associated with host adaptation.</title>
        <authorList>
            <person name="Gaulin E."/>
        </authorList>
    </citation>
    <scope>NUCLEOTIDE SEQUENCE</scope>
    <source>
        <strain evidence="11">CBS 578.67</strain>
    </source>
</reference>
<keyword evidence="9" id="KW-1133">Transmembrane helix</keyword>
<dbReference type="SUPFAM" id="SSF51445">
    <property type="entry name" value="(Trans)glycosidases"/>
    <property type="match status" value="1"/>
</dbReference>
<evidence type="ECO:0000313" key="12">
    <source>
        <dbReference type="EMBL" id="VFT93148.1"/>
    </source>
</evidence>
<evidence type="ECO:0000256" key="4">
    <source>
        <dbReference type="ARBA" id="ARBA00023277"/>
    </source>
</evidence>
<feature type="transmembrane region" description="Helical" evidence="9">
    <location>
        <begin position="39"/>
        <end position="60"/>
    </location>
</feature>
<dbReference type="Proteomes" id="UP000332933">
    <property type="component" value="Unassembled WGS sequence"/>
</dbReference>
<sequence length="576" mass="62968">MTDRDSVCHFNLVQDIPAASCAPAATPTKNDDESRRRRWRWLTLLLLVLGIGGAVGSTMLSQKSRKVDAMPDQGTTPDHGTPPATRDTGRFSLAPITDEPGKTPPRTTSPSLGSFVAPTDASGHSWAPQTGHYGRIEDGTAGTSANETTNPTSYPDRACRQPTYLSQSGQIHVQAPDGSTTPITIKGVNWFGMDTEKNIPFGLWANEQNGTSLYEVAAFLARHKFNSVRLPLTVDSLVRNPPPDLDLINTYESPTLNVTSYTAAISAIVQALAFQNISVLLDIHYLAPSTKGIHRDAWFSANYPESMTLRAIDVLTTSFCNNAHWNVLGVDLKNEPYGTTWGDNGPKDWRVGAATLGNRMLLTCPQWLAFVEGNAQAHTIPYNGKPLTYYDWWGGGLQNAGKFPLALHLPHKVVWAPHFYSPSVFPQPFLVDGGRPKVPGGDLLTGYTEFSDADLLSIIRATTQDMFGYLRQVQDGAIVFGEFGGLYATDAFPYKTSQRVIDNLMAVMNEPGYAGGYMWALNPESGYNYNPSTTTGYWTEGLLHADWVTANVDYLHALQALDSLPHLQGFPCFASD</sequence>
<evidence type="ECO:0000256" key="9">
    <source>
        <dbReference type="SAM" id="Phobius"/>
    </source>
</evidence>
<evidence type="ECO:0000256" key="5">
    <source>
        <dbReference type="ARBA" id="ARBA00023295"/>
    </source>
</evidence>
<dbReference type="EMBL" id="VJMH01005869">
    <property type="protein sequence ID" value="KAF0692560.1"/>
    <property type="molecule type" value="Genomic_DNA"/>
</dbReference>
<reference evidence="12 13" key="1">
    <citation type="submission" date="2019-03" db="EMBL/GenBank/DDBJ databases">
        <authorList>
            <person name="Gaulin E."/>
            <person name="Dumas B."/>
        </authorList>
    </citation>
    <scope>NUCLEOTIDE SEQUENCE [LARGE SCALE GENOMIC DNA]</scope>
    <source>
        <strain evidence="12">CBS 568.67</strain>
    </source>
</reference>
<keyword evidence="5 7" id="KW-0326">Glycosidase</keyword>
<keyword evidence="4" id="KW-0119">Carbohydrate metabolism</keyword>
<evidence type="ECO:0000256" key="6">
    <source>
        <dbReference type="ARBA" id="ARBA00023326"/>
    </source>
</evidence>
<dbReference type="InterPro" id="IPR017853">
    <property type="entry name" value="GH"/>
</dbReference>
<dbReference type="GO" id="GO:0004553">
    <property type="term" value="F:hydrolase activity, hydrolyzing O-glycosyl compounds"/>
    <property type="evidence" value="ECO:0007669"/>
    <property type="project" value="InterPro"/>
</dbReference>
<keyword evidence="13" id="KW-1185">Reference proteome</keyword>
<evidence type="ECO:0000256" key="1">
    <source>
        <dbReference type="ARBA" id="ARBA00005641"/>
    </source>
</evidence>
<dbReference type="PROSITE" id="PS00659">
    <property type="entry name" value="GLYCOSYL_HYDROL_F5"/>
    <property type="match status" value="1"/>
</dbReference>
<evidence type="ECO:0000256" key="2">
    <source>
        <dbReference type="ARBA" id="ARBA00022801"/>
    </source>
</evidence>
<proteinExistence type="inferred from homology"/>